<evidence type="ECO:0000313" key="3">
    <source>
        <dbReference type="Proteomes" id="UP001153069"/>
    </source>
</evidence>
<sequence length="275" mass="30195">MSRAWYLPGVVPKLWGSFVSSGGKRQVQVWKTPCAVTKAGKEASNPMACTALINPANPQLSGVSKFPYFPRGGPVPKEYPKKDSHHIMGYVTQWGGMEVGDGMLFAANVVDGMVHQLGGWRLAVECRLLPIVGSNPDTNEEERCPVGQAIVTGPGGADLQKHFDYVVHTVPPFYRHHPEPEQHLMQCYRNSLRLAFERASKVACPLLGAGARGFPLDLALEIAGQASLEWRDHSSDHKEKQSLSFAIPDPEIADQLCKAIEDASDDQSRRLLDNQ</sequence>
<dbReference type="InterPro" id="IPR002589">
    <property type="entry name" value="Macro_dom"/>
</dbReference>
<dbReference type="AlphaFoldDB" id="A0A9N8DTB0"/>
<reference evidence="2" key="1">
    <citation type="submission" date="2020-06" db="EMBL/GenBank/DDBJ databases">
        <authorList>
            <consortium name="Plant Systems Biology data submission"/>
        </authorList>
    </citation>
    <scope>NUCLEOTIDE SEQUENCE</scope>
    <source>
        <strain evidence="2">D6</strain>
    </source>
</reference>
<dbReference type="OrthoDB" id="426234at2759"/>
<dbReference type="Proteomes" id="UP001153069">
    <property type="component" value="Unassembled WGS sequence"/>
</dbReference>
<accession>A0A9N8DTB0</accession>
<dbReference type="InterPro" id="IPR043472">
    <property type="entry name" value="Macro_dom-like"/>
</dbReference>
<dbReference type="PANTHER" id="PTHR11106">
    <property type="entry name" value="GANGLIOSIDE INDUCED DIFFERENTIATION ASSOCIATED PROTEIN 2-RELATED"/>
    <property type="match status" value="1"/>
</dbReference>
<name>A0A9N8DTB0_9STRA</name>
<organism evidence="2 3">
    <name type="scientific">Seminavis robusta</name>
    <dbReference type="NCBI Taxonomy" id="568900"/>
    <lineage>
        <taxon>Eukaryota</taxon>
        <taxon>Sar</taxon>
        <taxon>Stramenopiles</taxon>
        <taxon>Ochrophyta</taxon>
        <taxon>Bacillariophyta</taxon>
        <taxon>Bacillariophyceae</taxon>
        <taxon>Bacillariophycidae</taxon>
        <taxon>Naviculales</taxon>
        <taxon>Naviculaceae</taxon>
        <taxon>Seminavis</taxon>
    </lineage>
</organism>
<dbReference type="SUPFAM" id="SSF52949">
    <property type="entry name" value="Macro domain-like"/>
    <property type="match status" value="1"/>
</dbReference>
<feature type="domain" description="Macro" evidence="1">
    <location>
        <begin position="1"/>
        <end position="264"/>
    </location>
</feature>
<comment type="caution">
    <text evidence="2">The sequence shown here is derived from an EMBL/GenBank/DDBJ whole genome shotgun (WGS) entry which is preliminary data.</text>
</comment>
<keyword evidence="3" id="KW-1185">Reference proteome</keyword>
<dbReference type="PANTHER" id="PTHR11106:SF27">
    <property type="entry name" value="MACRO DOMAIN-CONTAINING PROTEIN"/>
    <property type="match status" value="1"/>
</dbReference>
<dbReference type="PROSITE" id="PS51154">
    <property type="entry name" value="MACRO"/>
    <property type="match status" value="1"/>
</dbReference>
<protein>
    <submittedName>
        <fullName evidence="2">Deacetylates O-acetyl-ADP ribose. Down-regulates ribonuclease 3 (RNase III) activity. Acts by interacting directly with the region of the ribonuclease</fullName>
    </submittedName>
</protein>
<evidence type="ECO:0000259" key="1">
    <source>
        <dbReference type="PROSITE" id="PS51154"/>
    </source>
</evidence>
<dbReference type="Gene3D" id="3.40.220.10">
    <property type="entry name" value="Leucine Aminopeptidase, subunit E, domain 1"/>
    <property type="match status" value="1"/>
</dbReference>
<evidence type="ECO:0000313" key="2">
    <source>
        <dbReference type="EMBL" id="CAB9508652.1"/>
    </source>
</evidence>
<proteinExistence type="predicted"/>
<gene>
    <name evidence="2" type="ORF">SEMRO_355_G125040.1</name>
</gene>
<dbReference type="Pfam" id="PF01661">
    <property type="entry name" value="Macro"/>
    <property type="match status" value="1"/>
</dbReference>
<dbReference type="EMBL" id="CAICTM010000354">
    <property type="protein sequence ID" value="CAB9508652.1"/>
    <property type="molecule type" value="Genomic_DNA"/>
</dbReference>